<comment type="similarity">
    <text evidence="2">Belongs to the NAD(P)-dependent epimerase/dehydratase family. GDP-mannose 4,6-dehydratase subfamily.</text>
</comment>
<organism evidence="6">
    <name type="scientific">Brassica napus</name>
    <name type="common">Rape</name>
    <dbReference type="NCBI Taxonomy" id="3708"/>
    <lineage>
        <taxon>Eukaryota</taxon>
        <taxon>Viridiplantae</taxon>
        <taxon>Streptophyta</taxon>
        <taxon>Embryophyta</taxon>
        <taxon>Tracheophyta</taxon>
        <taxon>Spermatophyta</taxon>
        <taxon>Magnoliopsida</taxon>
        <taxon>eudicotyledons</taxon>
        <taxon>Gunneridae</taxon>
        <taxon>Pentapetalae</taxon>
        <taxon>rosids</taxon>
        <taxon>malvids</taxon>
        <taxon>Brassicales</taxon>
        <taxon>Brassicaceae</taxon>
        <taxon>Brassiceae</taxon>
        <taxon>Brassica</taxon>
    </lineage>
</organism>
<evidence type="ECO:0000256" key="4">
    <source>
        <dbReference type="ARBA" id="ARBA00023239"/>
    </source>
</evidence>
<evidence type="ECO:0000256" key="3">
    <source>
        <dbReference type="ARBA" id="ARBA00011989"/>
    </source>
</evidence>
<dbReference type="Proteomes" id="UP001295469">
    <property type="component" value="Chromosome A09"/>
</dbReference>
<reference evidence="6" key="1">
    <citation type="submission" date="2021-01" db="EMBL/GenBank/DDBJ databases">
        <authorList>
            <consortium name="Genoscope - CEA"/>
            <person name="William W."/>
        </authorList>
    </citation>
    <scope>NUCLEOTIDE SEQUENCE</scope>
</reference>
<dbReference type="AlphaFoldDB" id="A0A816NPT5"/>
<gene>
    <name evidence="6" type="ORF">DARMORV10_A09P10020.1</name>
</gene>
<dbReference type="Gene3D" id="3.90.25.10">
    <property type="entry name" value="UDP-galactose 4-epimerase, domain 1"/>
    <property type="match status" value="1"/>
</dbReference>
<name>A0A816NPT5_BRANA</name>
<dbReference type="GO" id="GO:0019673">
    <property type="term" value="P:GDP-mannose metabolic process"/>
    <property type="evidence" value="ECO:0007669"/>
    <property type="project" value="InterPro"/>
</dbReference>
<protein>
    <recommendedName>
        <fullName evidence="3">GDP-mannose 4,6-dehydratase</fullName>
        <ecNumber evidence="3">4.2.1.47</ecNumber>
    </recommendedName>
</protein>
<evidence type="ECO:0000256" key="1">
    <source>
        <dbReference type="ARBA" id="ARBA00001937"/>
    </source>
</evidence>
<dbReference type="GO" id="GO:0008446">
    <property type="term" value="F:GDP-mannose 4,6-dehydratase activity"/>
    <property type="evidence" value="ECO:0007669"/>
    <property type="project" value="UniProtKB-EC"/>
</dbReference>
<dbReference type="InterPro" id="IPR006368">
    <property type="entry name" value="GDP_Man_deHydtase"/>
</dbReference>
<proteinExistence type="inferred from homology"/>
<dbReference type="SUPFAM" id="SSF51735">
    <property type="entry name" value="NAD(P)-binding Rossmann-fold domains"/>
    <property type="match status" value="1"/>
</dbReference>
<dbReference type="PANTHER" id="PTHR43715">
    <property type="entry name" value="GDP-MANNOSE 4,6-DEHYDRATASE"/>
    <property type="match status" value="1"/>
</dbReference>
<evidence type="ECO:0000259" key="5">
    <source>
        <dbReference type="Pfam" id="PF16363"/>
    </source>
</evidence>
<dbReference type="InterPro" id="IPR016040">
    <property type="entry name" value="NAD(P)-bd_dom"/>
</dbReference>
<comment type="cofactor">
    <cofactor evidence="1">
        <name>NADP(+)</name>
        <dbReference type="ChEBI" id="CHEBI:58349"/>
    </cofactor>
</comment>
<dbReference type="PANTHER" id="PTHR43715:SF4">
    <property type="entry name" value="GDP-MANNOSE 4,6 DEHYDRATASE 1"/>
    <property type="match status" value="1"/>
</dbReference>
<dbReference type="InterPro" id="IPR036291">
    <property type="entry name" value="NAD(P)-bd_dom_sf"/>
</dbReference>
<feature type="domain" description="NAD(P)-binding" evidence="5">
    <location>
        <begin position="90"/>
        <end position="121"/>
    </location>
</feature>
<evidence type="ECO:0000256" key="2">
    <source>
        <dbReference type="ARBA" id="ARBA00009263"/>
    </source>
</evidence>
<dbReference type="EC" id="4.2.1.47" evidence="3"/>
<dbReference type="Pfam" id="PF16363">
    <property type="entry name" value="GDP_Man_Dehyd"/>
    <property type="match status" value="1"/>
</dbReference>
<accession>A0A816NPT5</accession>
<sequence>MFVRSRSDAEHRISVCENNSDDNCISHQSQAQQQHRIVGVDLVDSEGDLVMAEGRDSKYSPDYVVANEKSHTVEEFLELSFGQEVLQAYGEVDNLKGDASKAKEVLKWKPKVGFEQLVKMMVDEDLEMAKREKVLVDAGYIDAQQQP</sequence>
<dbReference type="EMBL" id="HG994363">
    <property type="protein sequence ID" value="CAF2037825.1"/>
    <property type="molecule type" value="Genomic_DNA"/>
</dbReference>
<evidence type="ECO:0000313" key="6">
    <source>
        <dbReference type="EMBL" id="CAF2037825.1"/>
    </source>
</evidence>
<keyword evidence="4" id="KW-0456">Lyase</keyword>